<feature type="domain" description="Peptidase C-terminal archaeal/bacterial" evidence="2">
    <location>
        <begin position="403"/>
        <end position="470"/>
    </location>
</feature>
<evidence type="ECO:0000313" key="4">
    <source>
        <dbReference type="Proteomes" id="UP000276984"/>
    </source>
</evidence>
<evidence type="ECO:0000313" key="3">
    <source>
        <dbReference type="EMBL" id="AYG95732.1"/>
    </source>
</evidence>
<dbReference type="InterPro" id="IPR007280">
    <property type="entry name" value="Peptidase_C_arc/bac"/>
</dbReference>
<dbReference type="EMBL" id="CP032707">
    <property type="protein sequence ID" value="AYG95732.1"/>
    <property type="molecule type" value="Genomic_DNA"/>
</dbReference>
<feature type="domain" description="Peptidase C-terminal archaeal/bacterial" evidence="2">
    <location>
        <begin position="290"/>
        <end position="355"/>
    </location>
</feature>
<dbReference type="AlphaFoldDB" id="A0A494RNW6"/>
<dbReference type="Gene3D" id="2.60.120.380">
    <property type="match status" value="5"/>
</dbReference>
<evidence type="ECO:0000256" key="1">
    <source>
        <dbReference type="SAM" id="SignalP"/>
    </source>
</evidence>
<organism evidence="3 4">
    <name type="scientific">Brevundimonas naejangsanensis</name>
    <dbReference type="NCBI Taxonomy" id="588932"/>
    <lineage>
        <taxon>Bacteria</taxon>
        <taxon>Pseudomonadati</taxon>
        <taxon>Pseudomonadota</taxon>
        <taxon>Alphaproteobacteria</taxon>
        <taxon>Caulobacterales</taxon>
        <taxon>Caulobacteraceae</taxon>
        <taxon>Brevundimonas</taxon>
    </lineage>
</organism>
<keyword evidence="1" id="KW-0732">Signal</keyword>
<name>A0A494RNW6_9CAUL</name>
<feature type="signal peptide" evidence="1">
    <location>
        <begin position="1"/>
        <end position="24"/>
    </location>
</feature>
<proteinExistence type="predicted"/>
<dbReference type="Pfam" id="PF04151">
    <property type="entry name" value="PPC"/>
    <property type="match status" value="3"/>
</dbReference>
<feature type="chain" id="PRO_5019805865" evidence="1">
    <location>
        <begin position="25"/>
        <end position="606"/>
    </location>
</feature>
<reference evidence="3 4" key="1">
    <citation type="submission" date="2018-10" db="EMBL/GenBank/DDBJ databases">
        <title>Complete genome sequence of Brevundimonas naejangsanensis BRV3.</title>
        <authorList>
            <person name="Berrios L."/>
            <person name="Ely B."/>
        </authorList>
    </citation>
    <scope>NUCLEOTIDE SEQUENCE [LARGE SCALE GENOMIC DNA]</scope>
    <source>
        <strain evidence="3 4">BRV3</strain>
    </source>
</reference>
<evidence type="ECO:0000259" key="2">
    <source>
        <dbReference type="Pfam" id="PF04151"/>
    </source>
</evidence>
<feature type="domain" description="Peptidase C-terminal archaeal/bacterial" evidence="2">
    <location>
        <begin position="53"/>
        <end position="121"/>
    </location>
</feature>
<dbReference type="Proteomes" id="UP000276984">
    <property type="component" value="Chromosome"/>
</dbReference>
<accession>A0A494RNW6</accession>
<keyword evidence="4" id="KW-1185">Reference proteome</keyword>
<protein>
    <submittedName>
        <fullName evidence="3">Peptidase</fullName>
    </submittedName>
</protein>
<dbReference type="RefSeq" id="WP_121482866.1">
    <property type="nucleotide sequence ID" value="NZ_CP032707.1"/>
</dbReference>
<dbReference type="OrthoDB" id="174027at2"/>
<gene>
    <name evidence="3" type="ORF">D8I30_11495</name>
</gene>
<sequence length="606" mass="65411">MRHSLFFAASAIALLTAGATVAQSAVDARLGEEVRGRLEENDARTRGENAYRYDDYRVQLRAGQRLQAELRSDDFDAYLEVFAEGETARAALASDDDAAGELNARLRFTAPQAGRYIVRARTFAGLETGDYVLALSERPAVRAPRPGRIAIGRDVTGRLTSNDAEDDDGRVYDAYAFRAAAGERVAIRLDSDDFDAVLRVGRMVGGSFVQLAENDDGGNSGLNARLIFTAPEAGEYVVQATAYSDGAEGGYRLSLEQGPPPPETRPAVIGEEIRGRLTDASRVSDSGAPSDLYRFTGREGQRVAISLNADRFDTYLELFDANHNSLATDDDSGGDLNARLTYVLPQDGDYLVEARAFSSGEGAYTLKIEEVAPPPPPAAIAFGQTVDGELADGDATDDEGRLYDAYGFSGTEGQRVQAVMRSGDFDAYLQIGAAGDGFSVLASDDDGLGQGTDARLTFTLPSTGDYVLRARPWARDSQGLYSLEFIDLGGEPTPGSLLVGSTARGTLSERDAITDDGIYYDAYRFRAKAEEKLRFTMIAPSFDALVEVGEERDGEFVSLAQDDDGLSDTHARLNWTAPRDGLYVVRARSYGPNATGDYVLMVERQP</sequence>